<evidence type="ECO:0000256" key="1">
    <source>
        <dbReference type="SAM" id="MobiDB-lite"/>
    </source>
</evidence>
<dbReference type="Proteomes" id="UP001217918">
    <property type="component" value="Unassembled WGS sequence"/>
</dbReference>
<sequence>MPALTLTTEGVPATASHTATTEAAPLRPPISPITPPLNASQPPPPPTSALPDPALPPAPPRGDLSAHDRRAYAHPTQPDQAAAGAVVPPPAAPVVLDENPDAIALRSAISILQLQRARAAADLQVLARAKRAALADPAAFAADLAAGRVRTGSRGLYGRPGTGETPSESESESESETGDEEPGDARDGDREGRAAGATRGTAGDADADVEMTVAASSREGEAAAWKEAEARRRRRRKGKGKSTADSPAGGRRDWQTLPGPQNVVRCPPVNWAQYGVVGASLDKLHAEQRAAPSLGAPAVLGPGGTYEFRAGDALPPGGEQRRLVGVAAPYHPTKDRIEKKRGGRR</sequence>
<feature type="region of interest" description="Disordered" evidence="1">
    <location>
        <begin position="310"/>
        <end position="345"/>
    </location>
</feature>
<accession>A0AAD9I3A4</accession>
<feature type="region of interest" description="Disordered" evidence="1">
    <location>
        <begin position="1"/>
        <end position="86"/>
    </location>
</feature>
<feature type="compositionally biased region" description="Low complexity" evidence="1">
    <location>
        <begin position="194"/>
        <end position="204"/>
    </location>
</feature>
<dbReference type="PANTHER" id="PTHR22705">
    <property type="entry name" value="ZINC FINGER, ZZ DOMAIN CONTAINING 3"/>
    <property type="match status" value="1"/>
</dbReference>
<dbReference type="PANTHER" id="PTHR22705:SF0">
    <property type="entry name" value="ZZ-TYPE ZINC FINGER-CONTAINING PROTEIN 3"/>
    <property type="match status" value="1"/>
</dbReference>
<gene>
    <name evidence="2" type="ORF">P8C59_004081</name>
</gene>
<evidence type="ECO:0000313" key="2">
    <source>
        <dbReference type="EMBL" id="KAK2069502.1"/>
    </source>
</evidence>
<feature type="compositionally biased region" description="Basic residues" evidence="1">
    <location>
        <begin position="231"/>
        <end position="240"/>
    </location>
</feature>
<feature type="compositionally biased region" description="Basic and acidic residues" evidence="1">
    <location>
        <begin position="183"/>
        <end position="193"/>
    </location>
</feature>
<feature type="compositionally biased region" description="Pro residues" evidence="1">
    <location>
        <begin position="26"/>
        <end position="60"/>
    </location>
</feature>
<feature type="region of interest" description="Disordered" evidence="1">
    <location>
        <begin position="152"/>
        <end position="265"/>
    </location>
</feature>
<protein>
    <submittedName>
        <fullName evidence="2">Uncharacterized protein</fullName>
    </submittedName>
</protein>
<evidence type="ECO:0000313" key="3">
    <source>
        <dbReference type="Proteomes" id="UP001217918"/>
    </source>
</evidence>
<name>A0AAD9I3A4_9PEZI</name>
<comment type="caution">
    <text evidence="2">The sequence shown here is derived from an EMBL/GenBank/DDBJ whole genome shotgun (WGS) entry which is preliminary data.</text>
</comment>
<organism evidence="2 3">
    <name type="scientific">Phyllachora maydis</name>
    <dbReference type="NCBI Taxonomy" id="1825666"/>
    <lineage>
        <taxon>Eukaryota</taxon>
        <taxon>Fungi</taxon>
        <taxon>Dikarya</taxon>
        <taxon>Ascomycota</taxon>
        <taxon>Pezizomycotina</taxon>
        <taxon>Sordariomycetes</taxon>
        <taxon>Sordariomycetidae</taxon>
        <taxon>Phyllachorales</taxon>
        <taxon>Phyllachoraceae</taxon>
        <taxon>Phyllachora</taxon>
    </lineage>
</organism>
<feature type="compositionally biased region" description="Basic and acidic residues" evidence="1">
    <location>
        <begin position="332"/>
        <end position="345"/>
    </location>
</feature>
<dbReference type="AlphaFoldDB" id="A0AAD9I3A4"/>
<feature type="compositionally biased region" description="Low complexity" evidence="1">
    <location>
        <begin position="13"/>
        <end position="25"/>
    </location>
</feature>
<keyword evidence="3" id="KW-1185">Reference proteome</keyword>
<reference evidence="2" key="1">
    <citation type="journal article" date="2023" name="Mol. Plant Microbe Interact.">
        <title>Elucidating the Obligate Nature and Biological Capacity of an Invasive Fungal Corn Pathogen.</title>
        <authorList>
            <person name="MacCready J.S."/>
            <person name="Roggenkamp E.M."/>
            <person name="Gdanetz K."/>
            <person name="Chilvers M.I."/>
        </authorList>
    </citation>
    <scope>NUCLEOTIDE SEQUENCE</scope>
    <source>
        <strain evidence="2">PM02</strain>
    </source>
</reference>
<feature type="compositionally biased region" description="Acidic residues" evidence="1">
    <location>
        <begin position="167"/>
        <end position="182"/>
    </location>
</feature>
<proteinExistence type="predicted"/>
<dbReference type="InterPro" id="IPR037830">
    <property type="entry name" value="ZZZ3"/>
</dbReference>
<dbReference type="EMBL" id="JAQQPM010000003">
    <property type="protein sequence ID" value="KAK2069502.1"/>
    <property type="molecule type" value="Genomic_DNA"/>
</dbReference>
<feature type="compositionally biased region" description="Basic and acidic residues" evidence="1">
    <location>
        <begin position="218"/>
        <end position="230"/>
    </location>
</feature>